<evidence type="ECO:0000313" key="3">
    <source>
        <dbReference type="EMBL" id="KAF7268666.1"/>
    </source>
</evidence>
<dbReference type="Proteomes" id="UP000625711">
    <property type="component" value="Unassembled WGS sequence"/>
</dbReference>
<feature type="compositionally biased region" description="Polar residues" evidence="1">
    <location>
        <begin position="90"/>
        <end position="110"/>
    </location>
</feature>
<dbReference type="AlphaFoldDB" id="A0A834M5G2"/>
<evidence type="ECO:0000256" key="2">
    <source>
        <dbReference type="SAM" id="SignalP"/>
    </source>
</evidence>
<reference evidence="3" key="1">
    <citation type="submission" date="2020-08" db="EMBL/GenBank/DDBJ databases">
        <title>Genome sequencing and assembly of the red palm weevil Rhynchophorus ferrugineus.</title>
        <authorList>
            <person name="Dias G.B."/>
            <person name="Bergman C.M."/>
            <person name="Manee M."/>
        </authorList>
    </citation>
    <scope>NUCLEOTIDE SEQUENCE</scope>
    <source>
        <strain evidence="3">AA-2017</strain>
        <tissue evidence="3">Whole larva</tissue>
    </source>
</reference>
<name>A0A834M5G2_RHYFE</name>
<evidence type="ECO:0000313" key="4">
    <source>
        <dbReference type="Proteomes" id="UP000625711"/>
    </source>
</evidence>
<gene>
    <name evidence="3" type="ORF">GWI33_018237</name>
</gene>
<protein>
    <submittedName>
        <fullName evidence="3">Uncharacterized protein</fullName>
    </submittedName>
</protein>
<feature type="region of interest" description="Disordered" evidence="1">
    <location>
        <begin position="165"/>
        <end position="187"/>
    </location>
</feature>
<dbReference type="EMBL" id="JAACXV010014310">
    <property type="protein sequence ID" value="KAF7268666.1"/>
    <property type="molecule type" value="Genomic_DNA"/>
</dbReference>
<organism evidence="3 4">
    <name type="scientific">Rhynchophorus ferrugineus</name>
    <name type="common">Red palm weevil</name>
    <name type="synonym">Curculio ferrugineus</name>
    <dbReference type="NCBI Taxonomy" id="354439"/>
    <lineage>
        <taxon>Eukaryota</taxon>
        <taxon>Metazoa</taxon>
        <taxon>Ecdysozoa</taxon>
        <taxon>Arthropoda</taxon>
        <taxon>Hexapoda</taxon>
        <taxon>Insecta</taxon>
        <taxon>Pterygota</taxon>
        <taxon>Neoptera</taxon>
        <taxon>Endopterygota</taxon>
        <taxon>Coleoptera</taxon>
        <taxon>Polyphaga</taxon>
        <taxon>Cucujiformia</taxon>
        <taxon>Curculionidae</taxon>
        <taxon>Dryophthorinae</taxon>
        <taxon>Rhynchophorus</taxon>
    </lineage>
</organism>
<feature type="region of interest" description="Disordered" evidence="1">
    <location>
        <begin position="39"/>
        <end position="147"/>
    </location>
</feature>
<feature type="compositionally biased region" description="Pro residues" evidence="1">
    <location>
        <begin position="58"/>
        <end position="77"/>
    </location>
</feature>
<evidence type="ECO:0000256" key="1">
    <source>
        <dbReference type="SAM" id="MobiDB-lite"/>
    </source>
</evidence>
<sequence length="187" mass="19854">MSVVPFLLLTIVIASTYAQRQCERITVNTDTVVGTCCLSPKNPNRPEDVRNYALHYLPPGPRPGPPHSRPPPPPDGRPFPDRPRPPVPPTSSSQAPLTSQASAETSNLEKTSSSTTMATTTVTTQSSSTTIDKSHKTTEDGGDSGFVFPNEITTTVKTENKIAIDVPPNGCVNGGARDPSGKCVTPF</sequence>
<comment type="caution">
    <text evidence="3">The sequence shown here is derived from an EMBL/GenBank/DDBJ whole genome shotgun (WGS) entry which is preliminary data.</text>
</comment>
<accession>A0A834M5G2</accession>
<feature type="chain" id="PRO_5032706696" evidence="2">
    <location>
        <begin position="19"/>
        <end position="187"/>
    </location>
</feature>
<proteinExistence type="predicted"/>
<feature type="signal peptide" evidence="2">
    <location>
        <begin position="1"/>
        <end position="18"/>
    </location>
</feature>
<keyword evidence="2" id="KW-0732">Signal</keyword>
<feature type="compositionally biased region" description="Low complexity" evidence="1">
    <location>
        <begin position="111"/>
        <end position="130"/>
    </location>
</feature>
<keyword evidence="4" id="KW-1185">Reference proteome</keyword>